<dbReference type="SUPFAM" id="SSF50129">
    <property type="entry name" value="GroES-like"/>
    <property type="match status" value="1"/>
</dbReference>
<dbReference type="Proteomes" id="UP000646827">
    <property type="component" value="Unassembled WGS sequence"/>
</dbReference>
<dbReference type="CDD" id="cd05283">
    <property type="entry name" value="CAD1"/>
    <property type="match status" value="1"/>
</dbReference>
<dbReference type="InterPro" id="IPR047109">
    <property type="entry name" value="CAD-like"/>
</dbReference>
<keyword evidence="3 5" id="KW-0862">Zinc</keyword>
<evidence type="ECO:0000313" key="8">
    <source>
        <dbReference type="Proteomes" id="UP000646827"/>
    </source>
</evidence>
<dbReference type="Pfam" id="PF08240">
    <property type="entry name" value="ADH_N"/>
    <property type="match status" value="1"/>
</dbReference>
<protein>
    <recommendedName>
        <fullName evidence="6">Enoyl reductase (ER) domain-containing protein</fullName>
    </recommendedName>
</protein>
<dbReference type="Pfam" id="PF00107">
    <property type="entry name" value="ADH_zinc_N"/>
    <property type="match status" value="1"/>
</dbReference>
<dbReference type="InterPro" id="IPR013154">
    <property type="entry name" value="ADH-like_N"/>
</dbReference>
<dbReference type="EMBL" id="JAEPRB010000065">
    <property type="protein sequence ID" value="KAG2223215.1"/>
    <property type="molecule type" value="Genomic_DNA"/>
</dbReference>
<dbReference type="InterPro" id="IPR013149">
    <property type="entry name" value="ADH-like_C"/>
</dbReference>
<accession>A0A8H7S6V6</accession>
<evidence type="ECO:0000256" key="2">
    <source>
        <dbReference type="ARBA" id="ARBA00022723"/>
    </source>
</evidence>
<sequence>MSSENKFYGWAATGKDEPLEWREFELKKFEDDDIQMDITHCGICGSDIHTMDSGWGPTEYPCVVGHEITGVVTRVGKNVKDFDIGDRIGVGAQCRSCLECDNCTSGSENLCEQKIIGTYNDRWPSGEKTFGGYATKWRGHQRFAFKIPENMTNAMASVFMCAGVTTYAPSKRLNVKHGDKVGVIGIGGLGHFAVQWAKTMGAQCIALSSSDRKRDDAKALGCDDYVVTADIDAMKKHAGTFTHIICTNFSNNFDWGLYFSLMKHNSFFIMIALPETPLTGIPAGLLAVRQISLTGSVIGSPKVIEEMLQFAADTGVEPWISTYPMKKCPEAVQAMRDGKARYRIVLEQ</sequence>
<keyword evidence="8" id="KW-1185">Reference proteome</keyword>
<comment type="cofactor">
    <cofactor evidence="1 5">
        <name>Zn(2+)</name>
        <dbReference type="ChEBI" id="CHEBI:29105"/>
    </cofactor>
</comment>
<dbReference type="GO" id="GO:0008270">
    <property type="term" value="F:zinc ion binding"/>
    <property type="evidence" value="ECO:0007669"/>
    <property type="project" value="InterPro"/>
</dbReference>
<reference evidence="7 8" key="1">
    <citation type="submission" date="2020-12" db="EMBL/GenBank/DDBJ databases">
        <title>Metabolic potential, ecology and presence of endohyphal bacteria is reflected in genomic diversity of Mucoromycotina.</title>
        <authorList>
            <person name="Muszewska A."/>
            <person name="Okrasinska A."/>
            <person name="Steczkiewicz K."/>
            <person name="Drgas O."/>
            <person name="Orlowska M."/>
            <person name="Perlinska-Lenart U."/>
            <person name="Aleksandrzak-Piekarczyk T."/>
            <person name="Szatraj K."/>
            <person name="Zielenkiewicz U."/>
            <person name="Pilsyk S."/>
            <person name="Malc E."/>
            <person name="Mieczkowski P."/>
            <person name="Kruszewska J.S."/>
            <person name="Biernat P."/>
            <person name="Pawlowska J."/>
        </authorList>
    </citation>
    <scope>NUCLEOTIDE SEQUENCE [LARGE SCALE GENOMIC DNA]</scope>
    <source>
        <strain evidence="7 8">CBS 142.35</strain>
    </source>
</reference>
<dbReference type="Gene3D" id="3.90.180.10">
    <property type="entry name" value="Medium-chain alcohol dehydrogenases, catalytic domain"/>
    <property type="match status" value="1"/>
</dbReference>
<organism evidence="7 8">
    <name type="scientific">Circinella minor</name>
    <dbReference type="NCBI Taxonomy" id="1195481"/>
    <lineage>
        <taxon>Eukaryota</taxon>
        <taxon>Fungi</taxon>
        <taxon>Fungi incertae sedis</taxon>
        <taxon>Mucoromycota</taxon>
        <taxon>Mucoromycotina</taxon>
        <taxon>Mucoromycetes</taxon>
        <taxon>Mucorales</taxon>
        <taxon>Lichtheimiaceae</taxon>
        <taxon>Circinella</taxon>
    </lineage>
</organism>
<feature type="domain" description="Enoyl reductase (ER)" evidence="6">
    <location>
        <begin position="14"/>
        <end position="346"/>
    </location>
</feature>
<dbReference type="SUPFAM" id="SSF51735">
    <property type="entry name" value="NAD(P)-binding Rossmann-fold domains"/>
    <property type="match status" value="1"/>
</dbReference>
<proteinExistence type="inferred from homology"/>
<dbReference type="InterPro" id="IPR002328">
    <property type="entry name" value="ADH_Zn_CS"/>
</dbReference>
<gene>
    <name evidence="7" type="ORF">INT45_006096</name>
</gene>
<evidence type="ECO:0000256" key="4">
    <source>
        <dbReference type="ARBA" id="ARBA00023002"/>
    </source>
</evidence>
<evidence type="ECO:0000256" key="5">
    <source>
        <dbReference type="RuleBase" id="RU361277"/>
    </source>
</evidence>
<evidence type="ECO:0000256" key="1">
    <source>
        <dbReference type="ARBA" id="ARBA00001947"/>
    </source>
</evidence>
<dbReference type="AlphaFoldDB" id="A0A8H7S6V6"/>
<keyword evidence="4" id="KW-0560">Oxidoreductase</keyword>
<comment type="caution">
    <text evidence="7">The sequence shown here is derived from an EMBL/GenBank/DDBJ whole genome shotgun (WGS) entry which is preliminary data.</text>
</comment>
<dbReference type="FunFam" id="3.40.50.720:FF:000022">
    <property type="entry name" value="Cinnamyl alcohol dehydrogenase"/>
    <property type="match status" value="1"/>
</dbReference>
<dbReference type="OrthoDB" id="1879366at2759"/>
<dbReference type="GO" id="GO:0016616">
    <property type="term" value="F:oxidoreductase activity, acting on the CH-OH group of donors, NAD or NADP as acceptor"/>
    <property type="evidence" value="ECO:0007669"/>
    <property type="project" value="InterPro"/>
</dbReference>
<dbReference type="InterPro" id="IPR020843">
    <property type="entry name" value="ER"/>
</dbReference>
<dbReference type="Gene3D" id="3.40.50.720">
    <property type="entry name" value="NAD(P)-binding Rossmann-like Domain"/>
    <property type="match status" value="1"/>
</dbReference>
<evidence type="ECO:0000256" key="3">
    <source>
        <dbReference type="ARBA" id="ARBA00022833"/>
    </source>
</evidence>
<dbReference type="PROSITE" id="PS00059">
    <property type="entry name" value="ADH_ZINC"/>
    <property type="match status" value="1"/>
</dbReference>
<comment type="similarity">
    <text evidence="5">Belongs to the zinc-containing alcohol dehydrogenase family.</text>
</comment>
<name>A0A8H7S6V6_9FUNG</name>
<dbReference type="InterPro" id="IPR036291">
    <property type="entry name" value="NAD(P)-bd_dom_sf"/>
</dbReference>
<evidence type="ECO:0000313" key="7">
    <source>
        <dbReference type="EMBL" id="KAG2223215.1"/>
    </source>
</evidence>
<dbReference type="InterPro" id="IPR011032">
    <property type="entry name" value="GroES-like_sf"/>
</dbReference>
<evidence type="ECO:0000259" key="6">
    <source>
        <dbReference type="SMART" id="SM00829"/>
    </source>
</evidence>
<keyword evidence="2 5" id="KW-0479">Metal-binding</keyword>
<dbReference type="PANTHER" id="PTHR42683">
    <property type="entry name" value="ALDEHYDE REDUCTASE"/>
    <property type="match status" value="1"/>
</dbReference>
<dbReference type="SMART" id="SM00829">
    <property type="entry name" value="PKS_ER"/>
    <property type="match status" value="1"/>
</dbReference>